<dbReference type="EMBL" id="LSFL01000010">
    <property type="protein sequence ID" value="OBY66885.1"/>
    <property type="molecule type" value="Genomic_DNA"/>
</dbReference>
<dbReference type="AlphaFoldDB" id="A0A1B8U4U2"/>
<proteinExistence type="predicted"/>
<evidence type="ECO:0000256" key="1">
    <source>
        <dbReference type="ARBA" id="ARBA00022729"/>
    </source>
</evidence>
<dbReference type="Proteomes" id="UP000092612">
    <property type="component" value="Unassembled WGS sequence"/>
</dbReference>
<comment type="caution">
    <text evidence="2">The sequence shown here is derived from an EMBL/GenBank/DDBJ whole genome shotgun (WGS) entry which is preliminary data.</text>
</comment>
<evidence type="ECO:0008006" key="4">
    <source>
        <dbReference type="Google" id="ProtNLM"/>
    </source>
</evidence>
<evidence type="ECO:0000313" key="3">
    <source>
        <dbReference type="Proteomes" id="UP000092612"/>
    </source>
</evidence>
<protein>
    <recommendedName>
        <fullName evidence="4">Thioredoxin domain-containing protein</fullName>
    </recommendedName>
</protein>
<dbReference type="PANTHER" id="PTHR15337:SF11">
    <property type="entry name" value="THIOREDOXIN DOMAIN-CONTAINING PROTEIN"/>
    <property type="match status" value="1"/>
</dbReference>
<dbReference type="OrthoDB" id="981626at2"/>
<dbReference type="Gene3D" id="3.40.30.10">
    <property type="entry name" value="Glutaredoxin"/>
    <property type="match status" value="1"/>
</dbReference>
<dbReference type="STRING" id="996801.BW723_17365"/>
<sequence length="190" mass="22295">MTQYYLACHGLNFNNGIIFDIFEETKCIMNKLIGIFIIGLLTIQSSFSQEIAVNTLEVNEFSKDNLNWIPTYKEALKKAKKERKVVLIYFTGSDWCGPCKILDKDLFSTEKFKNLSDKELVLLEVDIPRRRDLVAPAKMKENLYLQKKYKVKSFPNLMMVNSRGKKLAEKKGYVMTEYYYPYFESVIKKY</sequence>
<keyword evidence="3" id="KW-1185">Reference proteome</keyword>
<evidence type="ECO:0000313" key="2">
    <source>
        <dbReference type="EMBL" id="OBY66885.1"/>
    </source>
</evidence>
<dbReference type="Pfam" id="PF13899">
    <property type="entry name" value="Thioredoxin_7"/>
    <property type="match status" value="1"/>
</dbReference>
<dbReference type="PANTHER" id="PTHR15337">
    <property type="entry name" value="ANTERIOR GRADIENT PROTEIN-RELATED"/>
    <property type="match status" value="1"/>
</dbReference>
<dbReference type="InterPro" id="IPR036249">
    <property type="entry name" value="Thioredoxin-like_sf"/>
</dbReference>
<reference evidence="3" key="1">
    <citation type="submission" date="2016-02" db="EMBL/GenBank/DDBJ databases">
        <title>Paenibacillus sp. LPB0068, isolated from Crassostrea gigas.</title>
        <authorList>
            <person name="Shin S.-K."/>
            <person name="Yi H."/>
        </authorList>
    </citation>
    <scope>NUCLEOTIDE SEQUENCE [LARGE SCALE GENOMIC DNA]</scope>
    <source>
        <strain evidence="3">KCTC 23969</strain>
    </source>
</reference>
<gene>
    <name evidence="2" type="ORF">LPB301_04670</name>
</gene>
<accession>A0A1B8U4U2</accession>
<dbReference type="InterPro" id="IPR051099">
    <property type="entry name" value="AGR/TXD"/>
</dbReference>
<organism evidence="2 3">
    <name type="scientific">Polaribacter reichenbachii</name>
    <dbReference type="NCBI Taxonomy" id="996801"/>
    <lineage>
        <taxon>Bacteria</taxon>
        <taxon>Pseudomonadati</taxon>
        <taxon>Bacteroidota</taxon>
        <taxon>Flavobacteriia</taxon>
        <taxon>Flavobacteriales</taxon>
        <taxon>Flavobacteriaceae</taxon>
    </lineage>
</organism>
<keyword evidence="1" id="KW-0732">Signal</keyword>
<name>A0A1B8U4U2_9FLAO</name>
<dbReference type="SUPFAM" id="SSF52833">
    <property type="entry name" value="Thioredoxin-like"/>
    <property type="match status" value="1"/>
</dbReference>
<dbReference type="RefSeq" id="WP_139059073.1">
    <property type="nucleotide sequence ID" value="NZ_CP019337.1"/>
</dbReference>